<name>A0A1F5V0J7_FRAXR</name>
<accession>A0A1F5V0J7</accession>
<protein>
    <submittedName>
        <fullName evidence="2">Uncharacterized protein</fullName>
    </submittedName>
</protein>
<reference evidence="2 3" key="1">
    <citation type="journal article" date="2016" name="Nat. Commun.">
        <title>Thousands of microbial genomes shed light on interconnected biogeochemical processes in an aquifer system.</title>
        <authorList>
            <person name="Anantharaman K."/>
            <person name="Brown C.T."/>
            <person name="Hug L.A."/>
            <person name="Sharon I."/>
            <person name="Castelle C.J."/>
            <person name="Probst A.J."/>
            <person name="Thomas B.C."/>
            <person name="Singh A."/>
            <person name="Wilkins M.J."/>
            <person name="Karaoz U."/>
            <person name="Brodie E.L."/>
            <person name="Williams K.H."/>
            <person name="Hubbard S.S."/>
            <person name="Banfield J.F."/>
        </authorList>
    </citation>
    <scope>NUCLEOTIDE SEQUENCE [LARGE SCALE GENOMIC DNA]</scope>
    <source>
        <strain evidence="3">RBG_16_55_9</strain>
    </source>
</reference>
<dbReference type="AlphaFoldDB" id="A0A1F5V0J7"/>
<evidence type="ECO:0000256" key="1">
    <source>
        <dbReference type="SAM" id="Phobius"/>
    </source>
</evidence>
<keyword evidence="1" id="KW-1133">Transmembrane helix</keyword>
<dbReference type="Proteomes" id="UP000179157">
    <property type="component" value="Unassembled WGS sequence"/>
</dbReference>
<sequence>MAAAAGLTIGILVAFLPAKSYCPPLEGHFPTFLLPMLGAFSAAVATEFYPRFPSRHSTANLPFTLFFIAAYAWLVLSLTVLVFFLSFEQGWLALRSLGLFYISLTIPPTALLPVFGLVLGALLRREGGSGIGFLGPLIGGLVGLIFQLDICLWISFGAG</sequence>
<keyword evidence="1" id="KW-0472">Membrane</keyword>
<proteinExistence type="predicted"/>
<dbReference type="EMBL" id="MFGX01000034">
    <property type="protein sequence ID" value="OGF56461.1"/>
    <property type="molecule type" value="Genomic_DNA"/>
</dbReference>
<feature type="transmembrane region" description="Helical" evidence="1">
    <location>
        <begin position="99"/>
        <end position="122"/>
    </location>
</feature>
<evidence type="ECO:0000313" key="3">
    <source>
        <dbReference type="Proteomes" id="UP000179157"/>
    </source>
</evidence>
<organism evidence="2 3">
    <name type="scientific">Fraserbacteria sp. (strain RBG_16_55_9)</name>
    <dbReference type="NCBI Taxonomy" id="1817864"/>
    <lineage>
        <taxon>Bacteria</taxon>
        <taxon>Candidatus Fraseribacteriota</taxon>
    </lineage>
</organism>
<comment type="caution">
    <text evidence="2">The sequence shown here is derived from an EMBL/GenBank/DDBJ whole genome shotgun (WGS) entry which is preliminary data.</text>
</comment>
<feature type="transmembrane region" description="Helical" evidence="1">
    <location>
        <begin position="30"/>
        <end position="49"/>
    </location>
</feature>
<feature type="transmembrane region" description="Helical" evidence="1">
    <location>
        <begin position="134"/>
        <end position="156"/>
    </location>
</feature>
<keyword evidence="1" id="KW-0812">Transmembrane</keyword>
<gene>
    <name evidence="2" type="ORF">A2Z21_08330</name>
</gene>
<feature type="transmembrane region" description="Helical" evidence="1">
    <location>
        <begin position="61"/>
        <end position="87"/>
    </location>
</feature>
<evidence type="ECO:0000313" key="2">
    <source>
        <dbReference type="EMBL" id="OGF56461.1"/>
    </source>
</evidence>